<proteinExistence type="predicted"/>
<reference evidence="2 3" key="1">
    <citation type="journal article" date="2014" name="BMC Genomics">
        <title>Comparison of environmental and isolate Sulfobacillus genomes reveals diverse carbon, sulfur, nitrogen, and hydrogen metabolisms.</title>
        <authorList>
            <person name="Justice N.B."/>
            <person name="Norman A."/>
            <person name="Brown C.T."/>
            <person name="Singh A."/>
            <person name="Thomas B.C."/>
            <person name="Banfield J.F."/>
        </authorList>
    </citation>
    <scope>NUCLEOTIDE SEQUENCE [LARGE SCALE GENOMIC DNA]</scope>
    <source>
        <strain evidence="2">AMDSBA5</strain>
    </source>
</reference>
<dbReference type="EMBL" id="PXYX01000020">
    <property type="protein sequence ID" value="PSR26663.1"/>
    <property type="molecule type" value="Genomic_DNA"/>
</dbReference>
<comment type="caution">
    <text evidence="2">The sequence shown here is derived from an EMBL/GenBank/DDBJ whole genome shotgun (WGS) entry which is preliminary data.</text>
</comment>
<organism evidence="2 3">
    <name type="scientific">Sulfobacillus thermosulfidooxidans</name>
    <dbReference type="NCBI Taxonomy" id="28034"/>
    <lineage>
        <taxon>Bacteria</taxon>
        <taxon>Bacillati</taxon>
        <taxon>Bacillota</taxon>
        <taxon>Clostridia</taxon>
        <taxon>Eubacteriales</taxon>
        <taxon>Clostridiales Family XVII. Incertae Sedis</taxon>
        <taxon>Sulfobacillus</taxon>
    </lineage>
</organism>
<dbReference type="Proteomes" id="UP000242705">
    <property type="component" value="Unassembled WGS sequence"/>
</dbReference>
<evidence type="ECO:0000313" key="2">
    <source>
        <dbReference type="EMBL" id="PSR26663.1"/>
    </source>
</evidence>
<evidence type="ECO:0000256" key="1">
    <source>
        <dbReference type="SAM" id="MobiDB-lite"/>
    </source>
</evidence>
<protein>
    <submittedName>
        <fullName evidence="2">Uncharacterized protein</fullName>
    </submittedName>
</protein>
<dbReference type="AlphaFoldDB" id="A0A2T2WWQ8"/>
<accession>A0A2T2WWQ8</accession>
<feature type="compositionally biased region" description="Basic and acidic residues" evidence="1">
    <location>
        <begin position="81"/>
        <end position="98"/>
    </location>
</feature>
<evidence type="ECO:0000313" key="3">
    <source>
        <dbReference type="Proteomes" id="UP000242705"/>
    </source>
</evidence>
<gene>
    <name evidence="2" type="ORF">C7B47_10080</name>
</gene>
<sequence>MPSLAAFLQNEFPTHISVPIFSIKNQMPLFGLYYCELWGNKYEVHGKSGTVWETRDYLTAKDQGEDPYHCNRFGPLKQHLKSRDDEKTETGKEGMYDA</sequence>
<feature type="region of interest" description="Disordered" evidence="1">
    <location>
        <begin position="78"/>
        <end position="98"/>
    </location>
</feature>
<name>A0A2T2WWQ8_SULTH</name>